<evidence type="ECO:0000313" key="3">
    <source>
        <dbReference type="EMBL" id="CAK0896923.1"/>
    </source>
</evidence>
<feature type="compositionally biased region" description="Low complexity" evidence="1">
    <location>
        <begin position="50"/>
        <end position="69"/>
    </location>
</feature>
<proteinExistence type="predicted"/>
<comment type="caution">
    <text evidence="3">The sequence shown here is derived from an EMBL/GenBank/DDBJ whole genome shotgun (WGS) entry which is preliminary data.</text>
</comment>
<feature type="transmembrane region" description="Helical" evidence="2">
    <location>
        <begin position="90"/>
        <end position="108"/>
    </location>
</feature>
<feature type="region of interest" description="Disordered" evidence="1">
    <location>
        <begin position="1"/>
        <end position="80"/>
    </location>
</feature>
<organism evidence="3 4">
    <name type="scientific">Prorocentrum cordatum</name>
    <dbReference type="NCBI Taxonomy" id="2364126"/>
    <lineage>
        <taxon>Eukaryota</taxon>
        <taxon>Sar</taxon>
        <taxon>Alveolata</taxon>
        <taxon>Dinophyceae</taxon>
        <taxon>Prorocentrales</taxon>
        <taxon>Prorocentraceae</taxon>
        <taxon>Prorocentrum</taxon>
    </lineage>
</organism>
<sequence>MTALARPWAASRCHPPEKNRSATSGGSPPGSRSAHGAQVGQDHVDHVQLRPHLGPLPGVLPRPRARLPASGHRGMTGPRARLERNGACSVLVPLTFLLVLFSLFAAAARRHQTKTLHEVACAPFTTRALPRSGRSATVGRRGQL</sequence>
<keyword evidence="4" id="KW-1185">Reference proteome</keyword>
<reference evidence="3" key="1">
    <citation type="submission" date="2023-10" db="EMBL/GenBank/DDBJ databases">
        <authorList>
            <person name="Chen Y."/>
            <person name="Shah S."/>
            <person name="Dougan E. K."/>
            <person name="Thang M."/>
            <person name="Chan C."/>
        </authorList>
    </citation>
    <scope>NUCLEOTIDE SEQUENCE [LARGE SCALE GENOMIC DNA]</scope>
</reference>
<protein>
    <submittedName>
        <fullName evidence="3">Uncharacterized protein</fullName>
    </submittedName>
</protein>
<evidence type="ECO:0000256" key="1">
    <source>
        <dbReference type="SAM" id="MobiDB-lite"/>
    </source>
</evidence>
<feature type="non-terminal residue" evidence="3">
    <location>
        <position position="144"/>
    </location>
</feature>
<evidence type="ECO:0000256" key="2">
    <source>
        <dbReference type="SAM" id="Phobius"/>
    </source>
</evidence>
<keyword evidence="2" id="KW-1133">Transmembrane helix</keyword>
<accession>A0ABN9XBJ3</accession>
<dbReference type="EMBL" id="CAUYUJ010020259">
    <property type="protein sequence ID" value="CAK0896923.1"/>
    <property type="molecule type" value="Genomic_DNA"/>
</dbReference>
<keyword evidence="2" id="KW-0812">Transmembrane</keyword>
<name>A0ABN9XBJ3_9DINO</name>
<keyword evidence="2" id="KW-0472">Membrane</keyword>
<gene>
    <name evidence="3" type="ORF">PCOR1329_LOCUS75251</name>
</gene>
<dbReference type="Proteomes" id="UP001189429">
    <property type="component" value="Unassembled WGS sequence"/>
</dbReference>
<evidence type="ECO:0000313" key="4">
    <source>
        <dbReference type="Proteomes" id="UP001189429"/>
    </source>
</evidence>